<reference evidence="3 4" key="1">
    <citation type="journal article" date="2013" name="Genome Announc.">
        <title>Draft Genome Sequence of Staphylococcus simulans UMC-CNS-990, Isolated from a Case of Chronic Bovine Mastitis.</title>
        <authorList>
            <person name="Calcutt M.J."/>
            <person name="Foecking M.F."/>
            <person name="Hsieh H.Y."/>
            <person name="Perry J."/>
            <person name="Stewart G.C."/>
            <person name="Middleton J.R."/>
        </authorList>
    </citation>
    <scope>NUCLEOTIDE SEQUENCE [LARGE SCALE GENOMIC DNA]</scope>
    <source>
        <strain evidence="3 4">UMC-CNS-990</strain>
    </source>
</reference>
<dbReference type="GeneID" id="77331064"/>
<dbReference type="RefSeq" id="WP_002481818.1">
    <property type="nucleotide sequence ID" value="NZ_AXDY01000019.1"/>
</dbReference>
<evidence type="ECO:0000259" key="2">
    <source>
        <dbReference type="Pfam" id="PF02557"/>
    </source>
</evidence>
<organism evidence="3 4">
    <name type="scientific">Staphylococcus simulans UMC-CNS-990</name>
    <dbReference type="NCBI Taxonomy" id="1405498"/>
    <lineage>
        <taxon>Bacteria</taxon>
        <taxon>Bacillati</taxon>
        <taxon>Bacillota</taxon>
        <taxon>Bacilli</taxon>
        <taxon>Bacillales</taxon>
        <taxon>Staphylococcaceae</taxon>
        <taxon>Staphylococcus</taxon>
    </lineage>
</organism>
<name>A0ABP2YRD5_STASI</name>
<dbReference type="EMBL" id="AXDY01000019">
    <property type="protein sequence ID" value="ERS92193.1"/>
    <property type="molecule type" value="Genomic_DNA"/>
</dbReference>
<evidence type="ECO:0000256" key="1">
    <source>
        <dbReference type="SAM" id="MobiDB-lite"/>
    </source>
</evidence>
<dbReference type="InterPro" id="IPR058193">
    <property type="entry name" value="VanY/YodJ_core_dom"/>
</dbReference>
<dbReference type="PROSITE" id="PS51257">
    <property type="entry name" value="PROKAR_LIPOPROTEIN"/>
    <property type="match status" value="1"/>
</dbReference>
<feature type="region of interest" description="Disordered" evidence="1">
    <location>
        <begin position="21"/>
        <end position="55"/>
    </location>
</feature>
<dbReference type="SUPFAM" id="SSF55166">
    <property type="entry name" value="Hedgehog/DD-peptidase"/>
    <property type="match status" value="1"/>
</dbReference>
<dbReference type="PANTHER" id="PTHR34385">
    <property type="entry name" value="D-ALANYL-D-ALANINE CARBOXYPEPTIDASE"/>
    <property type="match status" value="1"/>
</dbReference>
<comment type="caution">
    <text evidence="3">The sequence shown here is derived from an EMBL/GenBank/DDBJ whole genome shotgun (WGS) entry which is preliminary data.</text>
</comment>
<dbReference type="InterPro" id="IPR052179">
    <property type="entry name" value="DD-CPase-like"/>
</dbReference>
<sequence>MNKLIAGTLAASLLLTACGSTSEQNDNKENKQSAQQDTKKAPQPKQQHQVNKKNGVTTVDGLMLVNKKVSISKHYNRGENQTARQHLNEMMQDAKKEGLNIVYRSGFRSYQEQVGLYNSYVARDGQKAADKYSARPGFSEHQTGLAFDVGTPPGNKDFLEAYGETPEGKWLAEHAHEYGFILRYPKGKEHITGYQYEPWHFRYVGLKHAKDIHNQHQTLEEYLDYGYDKK</sequence>
<proteinExistence type="predicted"/>
<evidence type="ECO:0000313" key="3">
    <source>
        <dbReference type="EMBL" id="ERS92193.1"/>
    </source>
</evidence>
<gene>
    <name evidence="3" type="ORF">SSIM_13435</name>
</gene>
<keyword evidence="4" id="KW-1185">Reference proteome</keyword>
<dbReference type="Proteomes" id="UP000017131">
    <property type="component" value="Unassembled WGS sequence"/>
</dbReference>
<feature type="compositionally biased region" description="Polar residues" evidence="1">
    <location>
        <begin position="44"/>
        <end position="55"/>
    </location>
</feature>
<dbReference type="InterPro" id="IPR009045">
    <property type="entry name" value="Zn_M74/Hedgehog-like"/>
</dbReference>
<dbReference type="Gene3D" id="3.30.1380.10">
    <property type="match status" value="1"/>
</dbReference>
<dbReference type="CDD" id="cd14852">
    <property type="entry name" value="LD-carboxypeptidase"/>
    <property type="match status" value="1"/>
</dbReference>
<dbReference type="InterPro" id="IPR003709">
    <property type="entry name" value="VanY-like_core_dom"/>
</dbReference>
<accession>A0ABP2YRD5</accession>
<dbReference type="Pfam" id="PF02557">
    <property type="entry name" value="VanY"/>
    <property type="match status" value="1"/>
</dbReference>
<evidence type="ECO:0000313" key="4">
    <source>
        <dbReference type="Proteomes" id="UP000017131"/>
    </source>
</evidence>
<feature type="domain" description="D-alanyl-D-alanine carboxypeptidase-like core" evidence="2">
    <location>
        <begin position="80"/>
        <end position="205"/>
    </location>
</feature>
<dbReference type="PANTHER" id="PTHR34385:SF1">
    <property type="entry name" value="PEPTIDOGLYCAN L-ALANYL-D-GLUTAMATE ENDOPEPTIDASE CWLK"/>
    <property type="match status" value="1"/>
</dbReference>
<protein>
    <recommendedName>
        <fullName evidence="2">D-alanyl-D-alanine carboxypeptidase-like core domain-containing protein</fullName>
    </recommendedName>
</protein>